<dbReference type="AlphaFoldDB" id="E1IF71"/>
<dbReference type="STRING" id="765420.OSCT_1972"/>
<protein>
    <submittedName>
        <fullName evidence="2">Peptidase S9 prolyl oligopeptidase active site domain protein</fullName>
    </submittedName>
</protein>
<name>E1IF71_9CHLR</name>
<dbReference type="SUPFAM" id="SSF53474">
    <property type="entry name" value="alpha/beta-Hydrolases"/>
    <property type="match status" value="1"/>
</dbReference>
<dbReference type="eggNOG" id="COG1506">
    <property type="taxonomic scope" value="Bacteria"/>
</dbReference>
<gene>
    <name evidence="2" type="ORF">OSCT_1972</name>
</gene>
<dbReference type="InterPro" id="IPR011659">
    <property type="entry name" value="WD40"/>
</dbReference>
<dbReference type="Pfam" id="PF00326">
    <property type="entry name" value="Peptidase_S9"/>
    <property type="match status" value="1"/>
</dbReference>
<dbReference type="Gene3D" id="2.130.10.10">
    <property type="entry name" value="YVTN repeat-like/Quinoprotein amine dehydrogenase"/>
    <property type="match status" value="1"/>
</dbReference>
<dbReference type="PANTHER" id="PTHR43056:SF5">
    <property type="entry name" value="PEPTIDASE S9 PROLYL OLIGOPEPTIDASE CATALYTIC DOMAIN-CONTAINING PROTEIN"/>
    <property type="match status" value="1"/>
</dbReference>
<proteinExistence type="predicted"/>
<keyword evidence="3" id="KW-1185">Reference proteome</keyword>
<evidence type="ECO:0000313" key="3">
    <source>
        <dbReference type="Proteomes" id="UP000054010"/>
    </source>
</evidence>
<dbReference type="Gene3D" id="2.120.10.30">
    <property type="entry name" value="TolB, C-terminal domain"/>
    <property type="match status" value="1"/>
</dbReference>
<dbReference type="InterPro" id="IPR029058">
    <property type="entry name" value="AB_hydrolase_fold"/>
</dbReference>
<dbReference type="EMBL" id="ADVR01000082">
    <property type="protein sequence ID" value="EFO80170.1"/>
    <property type="molecule type" value="Genomic_DNA"/>
</dbReference>
<feature type="domain" description="Peptidase S9 prolyl oligopeptidase catalytic" evidence="1">
    <location>
        <begin position="419"/>
        <end position="626"/>
    </location>
</feature>
<dbReference type="PANTHER" id="PTHR43056">
    <property type="entry name" value="PEPTIDASE S9 PROLYL OLIGOPEPTIDASE"/>
    <property type="match status" value="1"/>
</dbReference>
<comment type="caution">
    <text evidence="2">The sequence shown here is derived from an EMBL/GenBank/DDBJ whole genome shotgun (WGS) entry which is preliminary data.</text>
</comment>
<dbReference type="Pfam" id="PF07676">
    <property type="entry name" value="PD40"/>
    <property type="match status" value="2"/>
</dbReference>
<dbReference type="OrthoDB" id="108903at2"/>
<reference evidence="2 3" key="1">
    <citation type="journal article" date="2011" name="J. Bacteriol.">
        <title>Draft genome sequence of the anoxygenic filamentous phototrophic bacterium Oscillochloris trichoides subsp. DG-6.</title>
        <authorList>
            <person name="Kuznetsov B.B."/>
            <person name="Ivanovsky R.N."/>
            <person name="Keppen O.I."/>
            <person name="Sukhacheva M.V."/>
            <person name="Bumazhkin B.K."/>
            <person name="Patutina E.O."/>
            <person name="Beletsky A.V."/>
            <person name="Mardanov A.V."/>
            <person name="Baslerov R.V."/>
            <person name="Panteleeva A.N."/>
            <person name="Kolganova T.V."/>
            <person name="Ravin N.V."/>
            <person name="Skryabin K.G."/>
        </authorList>
    </citation>
    <scope>NUCLEOTIDE SEQUENCE [LARGE SCALE GENOMIC DNA]</scope>
    <source>
        <strain evidence="2 3">DG-6</strain>
    </source>
</reference>
<organism evidence="2 3">
    <name type="scientific">Oscillochloris trichoides DG-6</name>
    <dbReference type="NCBI Taxonomy" id="765420"/>
    <lineage>
        <taxon>Bacteria</taxon>
        <taxon>Bacillati</taxon>
        <taxon>Chloroflexota</taxon>
        <taxon>Chloroflexia</taxon>
        <taxon>Chloroflexales</taxon>
        <taxon>Chloroflexineae</taxon>
        <taxon>Oscillochloridaceae</taxon>
        <taxon>Oscillochloris</taxon>
    </lineage>
</organism>
<evidence type="ECO:0000313" key="2">
    <source>
        <dbReference type="EMBL" id="EFO80170.1"/>
    </source>
</evidence>
<evidence type="ECO:0000259" key="1">
    <source>
        <dbReference type="Pfam" id="PF00326"/>
    </source>
</evidence>
<dbReference type="SUPFAM" id="SSF82171">
    <property type="entry name" value="DPP6 N-terminal domain-like"/>
    <property type="match status" value="1"/>
</dbReference>
<sequence>MSQHTFGLWPSPISPRSLAGDIRLSDVQWDSDGQHVVWLEGRGGRGVLVCAEVGSADAPRDLTPTEFSVRAKIGYGGGDFCVGHGTVFFVDGGSGRIWRQSIAGGSATPVTPAFGHAAAPAISPDGRWLIYVHSDAGVDCLAVVPADGSQWPQRLIAGHDFFMQPCWHPSGKQVAYVAWDFPNMPWDGSGLYLADLEVSERMPVARMPNLIAGGTEVAIFQPCFAPDGRYLAYVSDESGWGHVYVRDLEQNHVHQISSGEVEHGHPAWIQGMRNLSWSSDSRRIYALRSQHGLVEMCSYGLDGSSVEQVQLGADYQWLGQPSTNPKGDGVACLAASSTIPSRIVVQQAEQTRILRRSAGELVHPAQLASAQPVTWESSGGARVHGMLYLPIGYSPGQSGPRPPAIVRIHGGPTGQATASYSGATQFFTSRGYTVLDVNYRGSTGYGREYMLALRDAWGVCDIEDAISAVGYLAASGAADPERVVIYGGSSGGYTVLEALCRAPGTFRAGICLYGVSNLFTLAADTHKFEARYLDLIVGQLPEHAERYRERSPIFHADLIRDPVAIFQGAEDTIVPPSQSEEIVAALRRREVPHIYHLYPGEGHGWRKPETIEAFYSHVERFLQQYVLFG</sequence>
<dbReference type="InterPro" id="IPR015943">
    <property type="entry name" value="WD40/YVTN_repeat-like_dom_sf"/>
</dbReference>
<dbReference type="InterPro" id="IPR011042">
    <property type="entry name" value="6-blade_b-propeller_TolB-like"/>
</dbReference>
<dbReference type="HOGENOM" id="CLU_012236_1_0_0"/>
<dbReference type="GO" id="GO:0006508">
    <property type="term" value="P:proteolysis"/>
    <property type="evidence" value="ECO:0007669"/>
    <property type="project" value="InterPro"/>
</dbReference>
<dbReference type="MEROPS" id="S09.072"/>
<dbReference type="Gene3D" id="3.40.50.1820">
    <property type="entry name" value="alpha/beta hydrolase"/>
    <property type="match status" value="1"/>
</dbReference>
<dbReference type="GO" id="GO:0008236">
    <property type="term" value="F:serine-type peptidase activity"/>
    <property type="evidence" value="ECO:0007669"/>
    <property type="project" value="InterPro"/>
</dbReference>
<dbReference type="Proteomes" id="UP000054010">
    <property type="component" value="Unassembled WGS sequence"/>
</dbReference>
<dbReference type="InterPro" id="IPR050585">
    <property type="entry name" value="Xaa-Pro_dipeptidyl-ppase/CocE"/>
</dbReference>
<dbReference type="InterPro" id="IPR001375">
    <property type="entry name" value="Peptidase_S9_cat"/>
</dbReference>
<accession>E1IF71</accession>